<dbReference type="InterPro" id="IPR018062">
    <property type="entry name" value="HTH_AraC-typ_CS"/>
</dbReference>
<keyword evidence="6" id="KW-1185">Reference proteome</keyword>
<dbReference type="Proteomes" id="UP000295657">
    <property type="component" value="Unassembled WGS sequence"/>
</dbReference>
<dbReference type="GO" id="GO:0003700">
    <property type="term" value="F:DNA-binding transcription factor activity"/>
    <property type="evidence" value="ECO:0007669"/>
    <property type="project" value="InterPro"/>
</dbReference>
<evidence type="ECO:0000313" key="6">
    <source>
        <dbReference type="Proteomes" id="UP000295657"/>
    </source>
</evidence>
<proteinExistence type="predicted"/>
<dbReference type="InterPro" id="IPR018060">
    <property type="entry name" value="HTH_AraC"/>
</dbReference>
<accession>A0A4R6VAT2</accession>
<sequence length="303" mass="33766">MDILDNLIRLAQISGSINVQCLLQEAWYIRHEQRFAQGMVHIVSQGNGYLQMDGVEKPLRLKSGDIVFFPRSLGHSLSHRPGYHQASPPEILANGAFTLKKTGYGTPDISLFCANFSYDKNSELFNNLPEVVVLNLQEAALQPLLNILKKEALSAQLGSANITDALLSVLLTLLIRTYLKQDKAQLNGLLNGLRDKRLSNVISAVIGNPEKNWNIAALCQTAGVSRAQLMRLFSQQIGISPHGFVNHIRLQKAARLLRHSQQSILAIALNCGFQSETNFGKAFKKYYQLTPGQYRKQQPEESE</sequence>
<evidence type="ECO:0000256" key="3">
    <source>
        <dbReference type="ARBA" id="ARBA00023163"/>
    </source>
</evidence>
<dbReference type="SMART" id="SM00342">
    <property type="entry name" value="HTH_ARAC"/>
    <property type="match status" value="1"/>
</dbReference>
<organism evidence="5 6">
    <name type="scientific">Mesocricetibacter intestinalis</name>
    <dbReference type="NCBI Taxonomy" id="1521930"/>
    <lineage>
        <taxon>Bacteria</taxon>
        <taxon>Pseudomonadati</taxon>
        <taxon>Pseudomonadota</taxon>
        <taxon>Gammaproteobacteria</taxon>
        <taxon>Pasteurellales</taxon>
        <taxon>Pasteurellaceae</taxon>
        <taxon>Mesocricetibacter</taxon>
    </lineage>
</organism>
<dbReference type="PANTHER" id="PTHR46796:SF13">
    <property type="entry name" value="HTH-TYPE TRANSCRIPTIONAL ACTIVATOR RHAS"/>
    <property type="match status" value="1"/>
</dbReference>
<dbReference type="Pfam" id="PF12833">
    <property type="entry name" value="HTH_18"/>
    <property type="match status" value="1"/>
</dbReference>
<dbReference type="GO" id="GO:0043565">
    <property type="term" value="F:sequence-specific DNA binding"/>
    <property type="evidence" value="ECO:0007669"/>
    <property type="project" value="InterPro"/>
</dbReference>
<dbReference type="RefSeq" id="WP_133544946.1">
    <property type="nucleotide sequence ID" value="NZ_SNYQ01000005.1"/>
</dbReference>
<feature type="domain" description="HTH araC/xylS-type" evidence="4">
    <location>
        <begin position="199"/>
        <end position="297"/>
    </location>
</feature>
<dbReference type="InterPro" id="IPR020449">
    <property type="entry name" value="Tscrpt_reg_AraC-type_HTH"/>
</dbReference>
<dbReference type="AlphaFoldDB" id="A0A4R6VAT2"/>
<protein>
    <submittedName>
        <fullName evidence="5">AraC family transcriptional regulator</fullName>
    </submittedName>
</protein>
<dbReference type="InterPro" id="IPR032783">
    <property type="entry name" value="AraC_lig"/>
</dbReference>
<evidence type="ECO:0000259" key="4">
    <source>
        <dbReference type="PROSITE" id="PS01124"/>
    </source>
</evidence>
<gene>
    <name evidence="5" type="ORF">EDC45_1444</name>
</gene>
<keyword evidence="3" id="KW-0804">Transcription</keyword>
<dbReference type="OrthoDB" id="9783876at2"/>
<evidence type="ECO:0000313" key="5">
    <source>
        <dbReference type="EMBL" id="TDQ57384.1"/>
    </source>
</evidence>
<evidence type="ECO:0000256" key="2">
    <source>
        <dbReference type="ARBA" id="ARBA00023125"/>
    </source>
</evidence>
<dbReference type="EMBL" id="SNYQ01000005">
    <property type="protein sequence ID" value="TDQ57384.1"/>
    <property type="molecule type" value="Genomic_DNA"/>
</dbReference>
<dbReference type="Gene3D" id="1.10.10.60">
    <property type="entry name" value="Homeodomain-like"/>
    <property type="match status" value="2"/>
</dbReference>
<dbReference type="InterPro" id="IPR009057">
    <property type="entry name" value="Homeodomain-like_sf"/>
</dbReference>
<dbReference type="Pfam" id="PF12852">
    <property type="entry name" value="Cupin_6"/>
    <property type="match status" value="1"/>
</dbReference>
<dbReference type="PRINTS" id="PR00032">
    <property type="entry name" value="HTHARAC"/>
</dbReference>
<dbReference type="SUPFAM" id="SSF46689">
    <property type="entry name" value="Homeodomain-like"/>
    <property type="match status" value="2"/>
</dbReference>
<dbReference type="PROSITE" id="PS00041">
    <property type="entry name" value="HTH_ARAC_FAMILY_1"/>
    <property type="match status" value="1"/>
</dbReference>
<evidence type="ECO:0000256" key="1">
    <source>
        <dbReference type="ARBA" id="ARBA00023015"/>
    </source>
</evidence>
<comment type="caution">
    <text evidence="5">The sequence shown here is derived from an EMBL/GenBank/DDBJ whole genome shotgun (WGS) entry which is preliminary data.</text>
</comment>
<keyword evidence="2" id="KW-0238">DNA-binding</keyword>
<reference evidence="5 6" key="1">
    <citation type="submission" date="2019-03" db="EMBL/GenBank/DDBJ databases">
        <title>Genomic Encyclopedia of Type Strains, Phase IV (KMG-IV): sequencing the most valuable type-strain genomes for metagenomic binning, comparative biology and taxonomic classification.</title>
        <authorList>
            <person name="Goeker M."/>
        </authorList>
    </citation>
    <scope>NUCLEOTIDE SEQUENCE [LARGE SCALE GENOMIC DNA]</scope>
    <source>
        <strain evidence="5 6">DSM 28403</strain>
    </source>
</reference>
<dbReference type="InterPro" id="IPR050204">
    <property type="entry name" value="AraC_XylS_family_regulators"/>
</dbReference>
<dbReference type="PANTHER" id="PTHR46796">
    <property type="entry name" value="HTH-TYPE TRANSCRIPTIONAL ACTIVATOR RHAS-RELATED"/>
    <property type="match status" value="1"/>
</dbReference>
<dbReference type="PROSITE" id="PS01124">
    <property type="entry name" value="HTH_ARAC_FAMILY_2"/>
    <property type="match status" value="1"/>
</dbReference>
<name>A0A4R6VAT2_9PAST</name>
<keyword evidence="1" id="KW-0805">Transcription regulation</keyword>